<feature type="domain" description="Dienelactone hydrolase" evidence="1">
    <location>
        <begin position="3"/>
        <end position="79"/>
    </location>
</feature>
<comment type="caution">
    <text evidence="2">The sequence shown here is derived from an EMBL/GenBank/DDBJ whole genome shotgun (WGS) entry which is preliminary data.</text>
</comment>
<evidence type="ECO:0000313" key="2">
    <source>
        <dbReference type="EMBL" id="CAA3020365.1"/>
    </source>
</evidence>
<dbReference type="Gene3D" id="3.40.50.1820">
    <property type="entry name" value="alpha/beta hydrolase"/>
    <property type="match status" value="1"/>
</dbReference>
<keyword evidence="3" id="KW-1185">Reference proteome</keyword>
<evidence type="ECO:0000313" key="3">
    <source>
        <dbReference type="Proteomes" id="UP000594638"/>
    </source>
</evidence>
<reference evidence="2 3" key="1">
    <citation type="submission" date="2019-12" db="EMBL/GenBank/DDBJ databases">
        <authorList>
            <person name="Alioto T."/>
            <person name="Alioto T."/>
            <person name="Gomez Garrido J."/>
        </authorList>
    </citation>
    <scope>NUCLEOTIDE SEQUENCE [LARGE SCALE GENOMIC DNA]</scope>
</reference>
<dbReference type="InterPro" id="IPR002925">
    <property type="entry name" value="Dienelactn_hydro"/>
</dbReference>
<dbReference type="AlphaFoldDB" id="A0A8S0UP44"/>
<dbReference type="SUPFAM" id="SSF53474">
    <property type="entry name" value="alpha/beta-Hydrolases"/>
    <property type="match status" value="1"/>
</dbReference>
<accession>A0A8S0UP44</accession>
<dbReference type="InterPro" id="IPR029058">
    <property type="entry name" value="AB_hydrolase_fold"/>
</dbReference>
<dbReference type="GO" id="GO:0016787">
    <property type="term" value="F:hydrolase activity"/>
    <property type="evidence" value="ECO:0007669"/>
    <property type="project" value="InterPro"/>
</dbReference>
<protein>
    <submittedName>
        <fullName evidence="2">Endo-1,3 1,4-beta-D-glucanase-like isoform X2</fullName>
    </submittedName>
</protein>
<dbReference type="OrthoDB" id="17560at2759"/>
<dbReference type="Proteomes" id="UP000594638">
    <property type="component" value="Unassembled WGS sequence"/>
</dbReference>
<dbReference type="Gramene" id="OE9A021292T1">
    <property type="protein sequence ID" value="OE9A021292C1"/>
    <property type="gene ID" value="OE9A021292"/>
</dbReference>
<dbReference type="EMBL" id="CACTIH010009037">
    <property type="protein sequence ID" value="CAA3020365.1"/>
    <property type="molecule type" value="Genomic_DNA"/>
</dbReference>
<proteinExistence type="predicted"/>
<gene>
    <name evidence="2" type="ORF">OLEA9_A021292</name>
</gene>
<sequence length="81" mass="9085">MGVKVPISILGAETDHRSPPELLKEFDAALNAKPEIDAFVKVFPGVSHGWSVRYKDDDEAAVKSAEEAHKDMLDWFVKYLK</sequence>
<dbReference type="PANTHER" id="PTHR17630:SF97">
    <property type="entry name" value="ENDO-1,31,4-BETA-D-GLUCANASE-LIKE"/>
    <property type="match status" value="1"/>
</dbReference>
<dbReference type="PANTHER" id="PTHR17630">
    <property type="entry name" value="DIENELACTONE HYDROLASE"/>
    <property type="match status" value="1"/>
</dbReference>
<organism evidence="2 3">
    <name type="scientific">Olea europaea subsp. europaea</name>
    <dbReference type="NCBI Taxonomy" id="158383"/>
    <lineage>
        <taxon>Eukaryota</taxon>
        <taxon>Viridiplantae</taxon>
        <taxon>Streptophyta</taxon>
        <taxon>Embryophyta</taxon>
        <taxon>Tracheophyta</taxon>
        <taxon>Spermatophyta</taxon>
        <taxon>Magnoliopsida</taxon>
        <taxon>eudicotyledons</taxon>
        <taxon>Gunneridae</taxon>
        <taxon>Pentapetalae</taxon>
        <taxon>asterids</taxon>
        <taxon>lamiids</taxon>
        <taxon>Lamiales</taxon>
        <taxon>Oleaceae</taxon>
        <taxon>Oleeae</taxon>
        <taxon>Olea</taxon>
    </lineage>
</organism>
<evidence type="ECO:0000259" key="1">
    <source>
        <dbReference type="Pfam" id="PF01738"/>
    </source>
</evidence>
<dbReference type="Pfam" id="PF01738">
    <property type="entry name" value="DLH"/>
    <property type="match status" value="1"/>
</dbReference>
<name>A0A8S0UP44_OLEEU</name>